<reference evidence="8" key="1">
    <citation type="journal article" date="2023" name="Proc. Natl. Acad. Sci. U.S.A.">
        <title>Genomic and structural basis for evolution of tropane alkaloid biosynthesis.</title>
        <authorList>
            <person name="Wanga Y.-J."/>
            <person name="Taina T."/>
            <person name="Yua J.-Y."/>
            <person name="Lia J."/>
            <person name="Xua B."/>
            <person name="Chenc J."/>
            <person name="D'Auriad J.C."/>
            <person name="Huanga J.-P."/>
            <person name="Huanga S.-X."/>
        </authorList>
    </citation>
    <scope>NUCLEOTIDE SEQUENCE [LARGE SCALE GENOMIC DNA]</scope>
    <source>
        <strain evidence="8">cv. KIB-2019</strain>
    </source>
</reference>
<evidence type="ECO:0000313" key="8">
    <source>
        <dbReference type="Proteomes" id="UP001152561"/>
    </source>
</evidence>
<comment type="caution">
    <text evidence="7">The sequence shown here is derived from an EMBL/GenBank/DDBJ whole genome shotgun (WGS) entry which is preliminary data.</text>
</comment>
<keyword evidence="3 6" id="KW-0812">Transmembrane</keyword>
<evidence type="ECO:0000256" key="2">
    <source>
        <dbReference type="ARBA" id="ARBA00009530"/>
    </source>
</evidence>
<dbReference type="Pfam" id="PF01679">
    <property type="entry name" value="Pmp3"/>
    <property type="match status" value="1"/>
</dbReference>
<dbReference type="GO" id="GO:0016020">
    <property type="term" value="C:membrane"/>
    <property type="evidence" value="ECO:0007669"/>
    <property type="project" value="UniProtKB-SubCell"/>
</dbReference>
<name>A0A9Q1L8F5_9SOLA</name>
<dbReference type="AlphaFoldDB" id="A0A9Q1L8F5"/>
<dbReference type="InterPro" id="IPR000612">
    <property type="entry name" value="PMP3"/>
</dbReference>
<comment type="subcellular location">
    <subcellularLocation>
        <location evidence="1">Membrane</location>
    </subcellularLocation>
</comment>
<keyword evidence="4 6" id="KW-1133">Transmembrane helix</keyword>
<gene>
    <name evidence="7" type="ORF">K7X08_036507</name>
</gene>
<accession>A0A9Q1L8F5</accession>
<protein>
    <submittedName>
        <fullName evidence="7">Uncharacterized protein</fullName>
    </submittedName>
</protein>
<comment type="similarity">
    <text evidence="2">Belongs to the UPF0057 (PMP3) family.</text>
</comment>
<sequence length="71" mass="7929">MGDSTMTCVDILFAIILPPFLFSANLVEFWICVLLTLLGWLPGIISAFWVLNSSPSDLPLLWWIFKGPVST</sequence>
<dbReference type="Proteomes" id="UP001152561">
    <property type="component" value="Unassembled WGS sequence"/>
</dbReference>
<feature type="transmembrane region" description="Helical" evidence="6">
    <location>
        <begin position="29"/>
        <end position="51"/>
    </location>
</feature>
<feature type="transmembrane region" description="Helical" evidence="6">
    <location>
        <begin position="6"/>
        <end position="22"/>
    </location>
</feature>
<evidence type="ECO:0000256" key="5">
    <source>
        <dbReference type="ARBA" id="ARBA00023136"/>
    </source>
</evidence>
<keyword evidence="8" id="KW-1185">Reference proteome</keyword>
<keyword evidence="5 6" id="KW-0472">Membrane</keyword>
<dbReference type="PANTHER" id="PTHR21659:SF120">
    <property type="entry name" value="HYDROPHOBIC PROTEIN LTI6B"/>
    <property type="match status" value="1"/>
</dbReference>
<evidence type="ECO:0000256" key="6">
    <source>
        <dbReference type="SAM" id="Phobius"/>
    </source>
</evidence>
<proteinExistence type="inferred from homology"/>
<dbReference type="PANTHER" id="PTHR21659">
    <property type="entry name" value="HYDROPHOBIC PROTEIN RCI2 LOW TEMPERATURE AND SALT RESPONSIVE PROTEIN LTI6 -RELATED"/>
    <property type="match status" value="1"/>
</dbReference>
<evidence type="ECO:0000256" key="1">
    <source>
        <dbReference type="ARBA" id="ARBA00004370"/>
    </source>
</evidence>
<evidence type="ECO:0000313" key="7">
    <source>
        <dbReference type="EMBL" id="KAJ8529672.1"/>
    </source>
</evidence>
<organism evidence="7 8">
    <name type="scientific">Anisodus acutangulus</name>
    <dbReference type="NCBI Taxonomy" id="402998"/>
    <lineage>
        <taxon>Eukaryota</taxon>
        <taxon>Viridiplantae</taxon>
        <taxon>Streptophyta</taxon>
        <taxon>Embryophyta</taxon>
        <taxon>Tracheophyta</taxon>
        <taxon>Spermatophyta</taxon>
        <taxon>Magnoliopsida</taxon>
        <taxon>eudicotyledons</taxon>
        <taxon>Gunneridae</taxon>
        <taxon>Pentapetalae</taxon>
        <taxon>asterids</taxon>
        <taxon>lamiids</taxon>
        <taxon>Solanales</taxon>
        <taxon>Solanaceae</taxon>
        <taxon>Solanoideae</taxon>
        <taxon>Hyoscyameae</taxon>
        <taxon>Anisodus</taxon>
    </lineage>
</organism>
<dbReference type="OrthoDB" id="2802411at2759"/>
<evidence type="ECO:0000256" key="3">
    <source>
        <dbReference type="ARBA" id="ARBA00022692"/>
    </source>
</evidence>
<dbReference type="EMBL" id="JAJAGQ010000022">
    <property type="protein sequence ID" value="KAJ8529672.1"/>
    <property type="molecule type" value="Genomic_DNA"/>
</dbReference>
<evidence type="ECO:0000256" key="4">
    <source>
        <dbReference type="ARBA" id="ARBA00022989"/>
    </source>
</evidence>